<keyword evidence="2 6" id="KW-0378">Hydrolase</keyword>
<dbReference type="SUPFAM" id="SSF74650">
    <property type="entry name" value="Galactose mutarotase-like"/>
    <property type="match status" value="1"/>
</dbReference>
<dbReference type="InterPro" id="IPR000322">
    <property type="entry name" value="Glyco_hydro_31_TIM"/>
</dbReference>
<dbReference type="Pfam" id="PF01055">
    <property type="entry name" value="Glyco_hydro_31_2nd"/>
    <property type="match status" value="1"/>
</dbReference>
<dbReference type="AlphaFoldDB" id="A0A9W7YED4"/>
<feature type="domain" description="Glycoside hydrolase family 31 TIM barrel" evidence="8">
    <location>
        <begin position="262"/>
        <end position="631"/>
    </location>
</feature>
<dbReference type="Gene3D" id="3.20.20.80">
    <property type="entry name" value="Glycosidases"/>
    <property type="match status" value="1"/>
</dbReference>
<dbReference type="GO" id="GO:0030246">
    <property type="term" value="F:carbohydrate binding"/>
    <property type="evidence" value="ECO:0007669"/>
    <property type="project" value="InterPro"/>
</dbReference>
<evidence type="ECO:0000256" key="7">
    <source>
        <dbReference type="SAM" id="SignalP"/>
    </source>
</evidence>
<dbReference type="InterPro" id="IPR048395">
    <property type="entry name" value="Glyco_hydro_31_C"/>
</dbReference>
<sequence>MHSWALTAALCALAVADCGARSTSGCPGYRASHVTDTPHGFHAALTLDGPACNVLGNDIPELTLNVTFDSSSRLHVHIEDLARAQYQIPDTVAPLDQGTGVDASSSGLRISLTHSSPGGLGFRVLRGGEAIFDTTGHPLVFEDQYIEITSHVPSGANIYGLGESPDWFRRDPANTTRTLWNRDAADPFRENVYGSHAVYMELRDGQFHGAYLHNSHGMDVVLSDGAIQYRVLGGTADFYFFAGPSALDVVGQYTELVGRPSRIPFWALGFHNCRWGYRSVGEVDQVIANYSQARIPLEAAWTDIDYMDGMRDFSFDAEAFPLADMQRQLERLHAHKQRMVLIVDPAIQANRSYAPYARGHEMDVFVKNADGSEYVGQVWPGYTVFPDWFASNVSRWWAGELDRFLDALPIDGMWLDMNEASSFCTGSCGSGRPSGEVPGLPWLTEQPHRPINRSNPLLAPPYAIHNPEAEISDKTIETTAIHANGVAEYHVHNLYGIMEARLTREILQWRQPNARPFLLSRSTFAGSGAVASHWTGDNSATWRDLHMSIASVLDFGIFGIPMVGADICGFMGNTTMELCARWIELGAFYPFSRVHNTKDAEPQEIYRWSEVAEAGRRALAVRYALLPYIYTCYQDAVERGWPVARPLVFEFPATPAAVDNDRQLMLGDSILISPVLVEGARSVSALFPRGLWYDWYDHSAVVGANANVTLAAPLEHVNVHIRAGRIIPVQHPAMTTAELRRGDFELIIAVDESGGATGSLYLDDGETLDSPHQWLRFAYKNRSLWISPQSGCYAVPRPLAKLTLLGVPGVRGVVVNGVPVACAVDATGNSTVLSALRINLYDPTHISLL</sequence>
<evidence type="ECO:0000256" key="6">
    <source>
        <dbReference type="RuleBase" id="RU361185"/>
    </source>
</evidence>
<dbReference type="CDD" id="cd06602">
    <property type="entry name" value="GH31_MGAM_SI_GAA"/>
    <property type="match status" value="1"/>
</dbReference>
<dbReference type="PROSITE" id="PS00129">
    <property type="entry name" value="GLYCOSYL_HYDROL_F31_1"/>
    <property type="match status" value="1"/>
</dbReference>
<dbReference type="CDD" id="cd14752">
    <property type="entry name" value="GH31_N"/>
    <property type="match status" value="1"/>
</dbReference>
<evidence type="ECO:0000259" key="10">
    <source>
        <dbReference type="Pfam" id="PF21365"/>
    </source>
</evidence>
<evidence type="ECO:0000313" key="11">
    <source>
        <dbReference type="EMBL" id="KAJ1733108.1"/>
    </source>
</evidence>
<dbReference type="InterPro" id="IPR011013">
    <property type="entry name" value="Gal_mutarotase_sf_dom"/>
</dbReference>
<feature type="signal peptide" evidence="7">
    <location>
        <begin position="1"/>
        <end position="20"/>
    </location>
</feature>
<comment type="similarity">
    <text evidence="1 6">Belongs to the glycosyl hydrolase 31 family.</text>
</comment>
<dbReference type="Pfam" id="PF21365">
    <property type="entry name" value="Glyco_hydro_31_3rd"/>
    <property type="match status" value="1"/>
</dbReference>
<dbReference type="SUPFAM" id="SSF51011">
    <property type="entry name" value="Glycosyl hydrolase domain"/>
    <property type="match status" value="1"/>
</dbReference>
<comment type="caution">
    <text evidence="11">The sequence shown here is derived from an EMBL/GenBank/DDBJ whole genome shotgun (WGS) entry which is preliminary data.</text>
</comment>
<evidence type="ECO:0000256" key="3">
    <source>
        <dbReference type="ARBA" id="ARBA00023180"/>
    </source>
</evidence>
<dbReference type="SUPFAM" id="SSF51445">
    <property type="entry name" value="(Trans)glycosidases"/>
    <property type="match status" value="1"/>
</dbReference>
<dbReference type="InterPro" id="IPR017853">
    <property type="entry name" value="GH"/>
</dbReference>
<dbReference type="OrthoDB" id="5839090at2759"/>
<dbReference type="EMBL" id="JANBOI010000167">
    <property type="protein sequence ID" value="KAJ1733108.1"/>
    <property type="molecule type" value="Genomic_DNA"/>
</dbReference>
<proteinExistence type="inferred from homology"/>
<dbReference type="PANTHER" id="PTHR22762">
    <property type="entry name" value="ALPHA-GLUCOSIDASE"/>
    <property type="match status" value="1"/>
</dbReference>
<dbReference type="Proteomes" id="UP001143981">
    <property type="component" value="Unassembled WGS sequence"/>
</dbReference>
<evidence type="ECO:0000256" key="5">
    <source>
        <dbReference type="ARBA" id="ARBA00041343"/>
    </source>
</evidence>
<dbReference type="GO" id="GO:0005975">
    <property type="term" value="P:carbohydrate metabolic process"/>
    <property type="evidence" value="ECO:0007669"/>
    <property type="project" value="InterPro"/>
</dbReference>
<evidence type="ECO:0000313" key="12">
    <source>
        <dbReference type="Proteomes" id="UP001143981"/>
    </source>
</evidence>
<keyword evidence="7" id="KW-0732">Signal</keyword>
<evidence type="ECO:0000256" key="4">
    <source>
        <dbReference type="ARBA" id="ARBA00023295"/>
    </source>
</evidence>
<dbReference type="GO" id="GO:0004553">
    <property type="term" value="F:hydrolase activity, hydrolyzing O-glycosyl compounds"/>
    <property type="evidence" value="ECO:0007669"/>
    <property type="project" value="InterPro"/>
</dbReference>
<evidence type="ECO:0000259" key="8">
    <source>
        <dbReference type="Pfam" id="PF01055"/>
    </source>
</evidence>
<evidence type="ECO:0000256" key="2">
    <source>
        <dbReference type="ARBA" id="ARBA00022801"/>
    </source>
</evidence>
<evidence type="ECO:0000259" key="9">
    <source>
        <dbReference type="Pfam" id="PF13802"/>
    </source>
</evidence>
<dbReference type="Pfam" id="PF13802">
    <property type="entry name" value="Gal_mutarotas_2"/>
    <property type="match status" value="1"/>
</dbReference>
<dbReference type="PANTHER" id="PTHR22762:SF133">
    <property type="entry name" value="P-TYPE DOMAIN-CONTAINING PROTEIN"/>
    <property type="match status" value="1"/>
</dbReference>
<keyword evidence="12" id="KW-1185">Reference proteome</keyword>
<feature type="chain" id="PRO_5040889492" description="Maltase" evidence="7">
    <location>
        <begin position="21"/>
        <end position="849"/>
    </location>
</feature>
<gene>
    <name evidence="11" type="ORF">LPJ61_001722</name>
</gene>
<accession>A0A9W7YED4</accession>
<dbReference type="Gene3D" id="2.60.40.1760">
    <property type="entry name" value="glycosyl hydrolase (family 31)"/>
    <property type="match status" value="1"/>
</dbReference>
<evidence type="ECO:0000256" key="1">
    <source>
        <dbReference type="ARBA" id="ARBA00007806"/>
    </source>
</evidence>
<feature type="domain" description="Glycoside hydrolase family 31 N-terminal" evidence="9">
    <location>
        <begin position="90"/>
        <end position="218"/>
    </location>
</feature>
<name>A0A9W7YED4_9FUNG</name>
<dbReference type="InterPro" id="IPR030458">
    <property type="entry name" value="Glyco_hydro_31_AS"/>
</dbReference>
<keyword evidence="4 6" id="KW-0326">Glycosidase</keyword>
<dbReference type="InterPro" id="IPR013780">
    <property type="entry name" value="Glyco_hydro_b"/>
</dbReference>
<dbReference type="Gene3D" id="2.60.40.1180">
    <property type="entry name" value="Golgi alpha-mannosidase II"/>
    <property type="match status" value="2"/>
</dbReference>
<dbReference type="InterPro" id="IPR025887">
    <property type="entry name" value="Glyco_hydro_31_N_dom"/>
</dbReference>
<reference evidence="11" key="1">
    <citation type="submission" date="2022-07" db="EMBL/GenBank/DDBJ databases">
        <title>Phylogenomic reconstructions and comparative analyses of Kickxellomycotina fungi.</title>
        <authorList>
            <person name="Reynolds N.K."/>
            <person name="Stajich J.E."/>
            <person name="Barry K."/>
            <person name="Grigoriev I.V."/>
            <person name="Crous P."/>
            <person name="Smith M.E."/>
        </authorList>
    </citation>
    <scope>NUCLEOTIDE SEQUENCE</scope>
    <source>
        <strain evidence="11">BCRC 34381</strain>
    </source>
</reference>
<protein>
    <recommendedName>
        <fullName evidence="5">Maltase</fullName>
    </recommendedName>
</protein>
<feature type="domain" description="Glycosyl hydrolase family 31 C-terminal" evidence="10">
    <location>
        <begin position="640"/>
        <end position="727"/>
    </location>
</feature>
<keyword evidence="3" id="KW-0325">Glycoprotein</keyword>
<organism evidence="11 12">
    <name type="scientific">Coemansia biformis</name>
    <dbReference type="NCBI Taxonomy" id="1286918"/>
    <lineage>
        <taxon>Eukaryota</taxon>
        <taxon>Fungi</taxon>
        <taxon>Fungi incertae sedis</taxon>
        <taxon>Zoopagomycota</taxon>
        <taxon>Kickxellomycotina</taxon>
        <taxon>Kickxellomycetes</taxon>
        <taxon>Kickxellales</taxon>
        <taxon>Kickxellaceae</taxon>
        <taxon>Coemansia</taxon>
    </lineage>
</organism>